<evidence type="ECO:0000256" key="1">
    <source>
        <dbReference type="ARBA" id="ARBA00005656"/>
    </source>
</evidence>
<sequence>MSLLSFDELYAAADRSATRVPVVAAGGADRTVLEALAEAHRRGWVAPIVTGVESEIRALADAAHVELSPFRIVSSDDAAAAAVGEVRSGRAALLMKGQIATPALMKAVLDRHAGLRTGHVIGQVVMMEIPRDDRRFLLTDTGITIQPTFEQKLDLLHGLVDVARGLWRPDAGPANPRVAVMAATEKVTEAMPDTLEAAELQRRSAAGEIPACVVEGPLSFDLAYASDAGEKKRLSGSVVGAADAMLFPNLLSANLTVKGIMYTADCRFGGVLIGTTEPVVFMSRADTTATRLNSLALTLQWLRVRGTGR</sequence>
<dbReference type="InterPro" id="IPR002505">
    <property type="entry name" value="PTA_PTB"/>
</dbReference>
<gene>
    <name evidence="5" type="ORF">ENQ76_04235</name>
</gene>
<organism evidence="5">
    <name type="scientific">Schlesneria paludicola</name>
    <dbReference type="NCBI Taxonomy" id="360056"/>
    <lineage>
        <taxon>Bacteria</taxon>
        <taxon>Pseudomonadati</taxon>
        <taxon>Planctomycetota</taxon>
        <taxon>Planctomycetia</taxon>
        <taxon>Planctomycetales</taxon>
        <taxon>Planctomycetaceae</taxon>
        <taxon>Schlesneria</taxon>
    </lineage>
</organism>
<dbReference type="PIRSF" id="PIRSF000428">
    <property type="entry name" value="P_Ac_trans"/>
    <property type="match status" value="1"/>
</dbReference>
<comment type="similarity">
    <text evidence="1">Belongs to the phosphate acetyltransferase and butyryltransferase family.</text>
</comment>
<dbReference type="InterPro" id="IPR012147">
    <property type="entry name" value="P_Ac_Bu_trans"/>
</dbReference>
<dbReference type="AlphaFoldDB" id="A0A7C2JZE3"/>
<evidence type="ECO:0000256" key="3">
    <source>
        <dbReference type="ARBA" id="ARBA00023315"/>
    </source>
</evidence>
<reference evidence="5" key="1">
    <citation type="journal article" date="2020" name="mSystems">
        <title>Genome- and Community-Level Interaction Insights into Carbon Utilization and Element Cycling Functions of Hydrothermarchaeota in Hydrothermal Sediment.</title>
        <authorList>
            <person name="Zhou Z."/>
            <person name="Liu Y."/>
            <person name="Xu W."/>
            <person name="Pan J."/>
            <person name="Luo Z.H."/>
            <person name="Li M."/>
        </authorList>
    </citation>
    <scope>NUCLEOTIDE SEQUENCE [LARGE SCALE GENOMIC DNA]</scope>
    <source>
        <strain evidence="5">SpSt-339</strain>
    </source>
</reference>
<protein>
    <submittedName>
        <fullName evidence="5">Phosphate butyryltransferase</fullName>
    </submittedName>
</protein>
<proteinExistence type="inferred from homology"/>
<dbReference type="GO" id="GO:0016746">
    <property type="term" value="F:acyltransferase activity"/>
    <property type="evidence" value="ECO:0007669"/>
    <property type="project" value="UniProtKB-KW"/>
</dbReference>
<evidence type="ECO:0000313" key="5">
    <source>
        <dbReference type="EMBL" id="HEN14663.1"/>
    </source>
</evidence>
<evidence type="ECO:0000259" key="4">
    <source>
        <dbReference type="Pfam" id="PF01515"/>
    </source>
</evidence>
<name>A0A7C2JZE3_9PLAN</name>
<dbReference type="InterPro" id="IPR050500">
    <property type="entry name" value="Phos_Acetyltrans/Butyryltrans"/>
</dbReference>
<keyword evidence="2 5" id="KW-0808">Transferase</keyword>
<comment type="caution">
    <text evidence="5">The sequence shown here is derived from an EMBL/GenBank/DDBJ whole genome shotgun (WGS) entry which is preliminary data.</text>
</comment>
<dbReference type="PANTHER" id="PTHR43356:SF2">
    <property type="entry name" value="PHOSPHATE ACETYLTRANSFERASE"/>
    <property type="match status" value="1"/>
</dbReference>
<keyword evidence="3" id="KW-0012">Acyltransferase</keyword>
<accession>A0A7C2JZE3</accession>
<dbReference type="PANTHER" id="PTHR43356">
    <property type="entry name" value="PHOSPHATE ACETYLTRANSFERASE"/>
    <property type="match status" value="1"/>
</dbReference>
<dbReference type="EMBL" id="DSOK01000126">
    <property type="protein sequence ID" value="HEN14663.1"/>
    <property type="molecule type" value="Genomic_DNA"/>
</dbReference>
<feature type="domain" description="Phosphate acetyl/butaryl transferase" evidence="4">
    <location>
        <begin position="77"/>
        <end position="298"/>
    </location>
</feature>
<dbReference type="Pfam" id="PF01515">
    <property type="entry name" value="PTA_PTB"/>
    <property type="match status" value="1"/>
</dbReference>
<dbReference type="Gene3D" id="3.40.718.10">
    <property type="entry name" value="Isopropylmalate Dehydrogenase"/>
    <property type="match status" value="1"/>
</dbReference>
<evidence type="ECO:0000256" key="2">
    <source>
        <dbReference type="ARBA" id="ARBA00022679"/>
    </source>
</evidence>
<dbReference type="SUPFAM" id="SSF53659">
    <property type="entry name" value="Isocitrate/Isopropylmalate dehydrogenase-like"/>
    <property type="match status" value="1"/>
</dbReference>